<comment type="caution">
    <text evidence="1">The sequence shown here is derived from an EMBL/GenBank/DDBJ whole genome shotgun (WGS) entry which is preliminary data.</text>
</comment>
<evidence type="ECO:0000313" key="2">
    <source>
        <dbReference type="Proteomes" id="UP000012101"/>
    </source>
</evidence>
<name>M6G1U6_9LEPT</name>
<evidence type="ECO:0000313" key="1">
    <source>
        <dbReference type="EMBL" id="EMM72911.1"/>
    </source>
</evidence>
<dbReference type="AlphaFoldDB" id="M6G1U6"/>
<protein>
    <submittedName>
        <fullName evidence="1">Uncharacterized protein</fullName>
    </submittedName>
</protein>
<sequence length="127" mass="14153">MVSSIFKTWIGCTLLSVLVLVLNCGPICGFDSKISKILETPLSSASCHQESNSEKTSGCEWDSSSIVLSETDSHLFKFLRFFIPLRIDSANPLFSFFPFLARMGFVFDFVENGSNEIRSLSSVRLLI</sequence>
<organism evidence="1 2">
    <name type="scientific">Leptospira weilii str. 2006001855</name>
    <dbReference type="NCBI Taxonomy" id="996804"/>
    <lineage>
        <taxon>Bacteria</taxon>
        <taxon>Pseudomonadati</taxon>
        <taxon>Spirochaetota</taxon>
        <taxon>Spirochaetia</taxon>
        <taxon>Leptospirales</taxon>
        <taxon>Leptospiraceae</taxon>
        <taxon>Leptospira</taxon>
    </lineage>
</organism>
<dbReference type="Proteomes" id="UP000012101">
    <property type="component" value="Unassembled WGS sequence"/>
</dbReference>
<accession>M6G1U6</accession>
<gene>
    <name evidence="1" type="ORF">LEP1GSC038_3497</name>
</gene>
<reference evidence="1 2" key="1">
    <citation type="submission" date="2013-01" db="EMBL/GenBank/DDBJ databases">
        <authorList>
            <person name="Harkins D.M."/>
            <person name="Durkin A.S."/>
            <person name="Brinkac L.M."/>
            <person name="Haft D.H."/>
            <person name="Selengut J.D."/>
            <person name="Sanka R."/>
            <person name="DePew J."/>
            <person name="Purushe J."/>
            <person name="Hospenthal D.R."/>
            <person name="Murray C.K."/>
            <person name="Pimentel G."/>
            <person name="Wasfy M."/>
            <person name="Vinetz J.M."/>
            <person name="Sutton G.G."/>
            <person name="Nierman W.C."/>
            <person name="Fouts D.E."/>
        </authorList>
    </citation>
    <scope>NUCLEOTIDE SEQUENCE [LARGE SCALE GENOMIC DNA]</scope>
    <source>
        <strain evidence="1 2">2006001855</strain>
    </source>
</reference>
<proteinExistence type="predicted"/>
<dbReference type="EMBL" id="AFJM02000036">
    <property type="protein sequence ID" value="EMM72911.1"/>
    <property type="molecule type" value="Genomic_DNA"/>
</dbReference>